<gene>
    <name evidence="2" type="ORF">DKW60_15290</name>
</gene>
<evidence type="ECO:0000313" key="3">
    <source>
        <dbReference type="Proteomes" id="UP000245539"/>
    </source>
</evidence>
<dbReference type="RefSeq" id="WP_109838528.1">
    <property type="nucleotide sequence ID" value="NZ_QGKM01000046.1"/>
</dbReference>
<dbReference type="AlphaFoldDB" id="A0A317CA56"/>
<keyword evidence="1" id="KW-0732">Signal</keyword>
<reference evidence="2 3" key="1">
    <citation type="submission" date="2018-05" db="EMBL/GenBank/DDBJ databases">
        <title>Leucothrix arctica sp. nov., isolated from Arctic seawater.</title>
        <authorList>
            <person name="Choi A."/>
            <person name="Baek K."/>
        </authorList>
    </citation>
    <scope>NUCLEOTIDE SEQUENCE [LARGE SCALE GENOMIC DNA]</scope>
    <source>
        <strain evidence="2 3">JCM 18388</strain>
    </source>
</reference>
<accession>A0A317CA56</accession>
<dbReference type="OrthoDB" id="5623087at2"/>
<dbReference type="EMBL" id="QGKM01000046">
    <property type="protein sequence ID" value="PWQ95438.1"/>
    <property type="molecule type" value="Genomic_DNA"/>
</dbReference>
<protein>
    <submittedName>
        <fullName evidence="2">Uncharacterized protein</fullName>
    </submittedName>
</protein>
<organism evidence="2 3">
    <name type="scientific">Leucothrix pacifica</name>
    <dbReference type="NCBI Taxonomy" id="1247513"/>
    <lineage>
        <taxon>Bacteria</taxon>
        <taxon>Pseudomonadati</taxon>
        <taxon>Pseudomonadota</taxon>
        <taxon>Gammaproteobacteria</taxon>
        <taxon>Thiotrichales</taxon>
        <taxon>Thiotrichaceae</taxon>
        <taxon>Leucothrix</taxon>
    </lineage>
</organism>
<feature type="chain" id="PRO_5016412007" evidence="1">
    <location>
        <begin position="24"/>
        <end position="210"/>
    </location>
</feature>
<feature type="signal peptide" evidence="1">
    <location>
        <begin position="1"/>
        <end position="23"/>
    </location>
</feature>
<evidence type="ECO:0000256" key="1">
    <source>
        <dbReference type="SAM" id="SignalP"/>
    </source>
</evidence>
<keyword evidence="3" id="KW-1185">Reference proteome</keyword>
<proteinExistence type="predicted"/>
<evidence type="ECO:0000313" key="2">
    <source>
        <dbReference type="EMBL" id="PWQ95438.1"/>
    </source>
</evidence>
<name>A0A317CA56_9GAMM</name>
<dbReference type="Proteomes" id="UP000245539">
    <property type="component" value="Unassembled WGS sequence"/>
</dbReference>
<sequence length="210" mass="23259">MKFRFPHMLLLASLLGSSVPSHATTGAYAGFYIPYKQLQSDYTCLNRQTMEAIFGIPLASIVHGVFAETRTYQQSMVGPGRYVNINLLANESTTIAPELNFDRYHENGVYDYSFTLDLVALNTVNGGSVAGRQKTIDIAKLSVISIIKTAELTHKPGKFRVWIKFENLPAMSGLAGSMVHSGGADWPTWPYTSSSSLYQTYLSEMIHEDC</sequence>
<comment type="caution">
    <text evidence="2">The sequence shown here is derived from an EMBL/GenBank/DDBJ whole genome shotgun (WGS) entry which is preliminary data.</text>
</comment>